<keyword evidence="1" id="KW-0808">Transferase</keyword>
<proteinExistence type="predicted"/>
<comment type="caution">
    <text evidence="1">The sequence shown here is derived from an EMBL/GenBank/DDBJ whole genome shotgun (WGS) entry which is preliminary data.</text>
</comment>
<protein>
    <submittedName>
        <fullName evidence="1">Class I SAM-dependent methyltransferase</fullName>
    </submittedName>
</protein>
<keyword evidence="1" id="KW-0489">Methyltransferase</keyword>
<dbReference type="Pfam" id="PF13489">
    <property type="entry name" value="Methyltransf_23"/>
    <property type="match status" value="1"/>
</dbReference>
<dbReference type="GO" id="GO:0032259">
    <property type="term" value="P:methylation"/>
    <property type="evidence" value="ECO:0007669"/>
    <property type="project" value="UniProtKB-KW"/>
</dbReference>
<name>A0A7J3YTI3_9CREN</name>
<organism evidence="1">
    <name type="scientific">Ignisphaera aggregans</name>
    <dbReference type="NCBI Taxonomy" id="334771"/>
    <lineage>
        <taxon>Archaea</taxon>
        <taxon>Thermoproteota</taxon>
        <taxon>Thermoprotei</taxon>
        <taxon>Desulfurococcales</taxon>
        <taxon>Desulfurococcaceae</taxon>
        <taxon>Ignisphaera</taxon>
    </lineage>
</organism>
<dbReference type="EMBL" id="DRYU01000009">
    <property type="protein sequence ID" value="HHP92105.1"/>
    <property type="molecule type" value="Genomic_DNA"/>
</dbReference>
<dbReference type="PANTHER" id="PTHR43861:SF1">
    <property type="entry name" value="TRANS-ACONITATE 2-METHYLTRANSFERASE"/>
    <property type="match status" value="1"/>
</dbReference>
<dbReference type="InterPro" id="IPR029063">
    <property type="entry name" value="SAM-dependent_MTases_sf"/>
</dbReference>
<sequence>MNAREALLSIEDVIKQYGDQRATYSFYFEFGRRLEVLELVKTFCKPGATVLDIGAQPFITSCALKKLGYEVIALDIEPEPYIEIAKSCDVNVIKCDLEKDELGVTDTDCAVFTEVLEHLHYYYAPIVLARINRFLKVGGHLILTTPNIASLFRRLRLILGEQPIYKYHVREYTMNEVLTMVREAGFDVVKAYYSAVNDLTYIDAKPEEYLKTSGYIDLIKMAIKRPVKLNVLRTLAYPLVKMIPSLRQLIVVIDVKKEEPSLKGIIARW</sequence>
<evidence type="ECO:0000313" key="1">
    <source>
        <dbReference type="EMBL" id="HHP92105.1"/>
    </source>
</evidence>
<dbReference type="SUPFAM" id="SSF53335">
    <property type="entry name" value="S-adenosyl-L-methionine-dependent methyltransferases"/>
    <property type="match status" value="1"/>
</dbReference>
<reference evidence="1" key="1">
    <citation type="journal article" date="2020" name="mSystems">
        <title>Genome- and Community-Level Interaction Insights into Carbon Utilization and Element Cycling Functions of Hydrothermarchaeota in Hydrothermal Sediment.</title>
        <authorList>
            <person name="Zhou Z."/>
            <person name="Liu Y."/>
            <person name="Xu W."/>
            <person name="Pan J."/>
            <person name="Luo Z.H."/>
            <person name="Li M."/>
        </authorList>
    </citation>
    <scope>NUCLEOTIDE SEQUENCE [LARGE SCALE GENOMIC DNA]</scope>
    <source>
        <strain evidence="1">SpSt-1109</strain>
    </source>
</reference>
<dbReference type="Gene3D" id="3.40.50.150">
    <property type="entry name" value="Vaccinia Virus protein VP39"/>
    <property type="match status" value="1"/>
</dbReference>
<gene>
    <name evidence="1" type="ORF">ENM70_00530</name>
</gene>
<accession>A0A7J3YTI3</accession>
<dbReference type="GO" id="GO:0008168">
    <property type="term" value="F:methyltransferase activity"/>
    <property type="evidence" value="ECO:0007669"/>
    <property type="project" value="UniProtKB-KW"/>
</dbReference>
<dbReference type="PANTHER" id="PTHR43861">
    <property type="entry name" value="TRANS-ACONITATE 2-METHYLTRANSFERASE-RELATED"/>
    <property type="match status" value="1"/>
</dbReference>
<dbReference type="AlphaFoldDB" id="A0A7J3YTI3"/>